<dbReference type="Pfam" id="PF15628">
    <property type="entry name" value="RRM_DME"/>
    <property type="match status" value="1"/>
</dbReference>
<dbReference type="InterPro" id="IPR028924">
    <property type="entry name" value="Perm-CXXC"/>
</dbReference>
<evidence type="ECO:0000313" key="13">
    <source>
        <dbReference type="Proteomes" id="UP000325577"/>
    </source>
</evidence>
<evidence type="ECO:0000259" key="11">
    <source>
        <dbReference type="SMART" id="SM00478"/>
    </source>
</evidence>
<feature type="region of interest" description="Disordered" evidence="10">
    <location>
        <begin position="206"/>
        <end position="358"/>
    </location>
</feature>
<dbReference type="InterPro" id="IPR028925">
    <property type="entry name" value="RRM_DME"/>
</dbReference>
<keyword evidence="4" id="KW-0004">4Fe-4S</keyword>
<feature type="compositionally biased region" description="Pro residues" evidence="10">
    <location>
        <begin position="293"/>
        <end position="304"/>
    </location>
</feature>
<keyword evidence="7" id="KW-0411">Iron-sulfur</keyword>
<dbReference type="FunFam" id="1.10.1670.10:FF:000004">
    <property type="entry name" value="DNA glycosylase/AP lyase ROS1"/>
    <property type="match status" value="1"/>
</dbReference>
<dbReference type="Gene3D" id="1.10.1670.10">
    <property type="entry name" value="Helix-hairpin-Helix base-excision DNA repair enzymes (C-terminal)"/>
    <property type="match status" value="1"/>
</dbReference>
<dbReference type="Pfam" id="PF15629">
    <property type="entry name" value="Perm-CXXC"/>
    <property type="match status" value="1"/>
</dbReference>
<dbReference type="GO" id="GO:0006284">
    <property type="term" value="P:base-excision repair"/>
    <property type="evidence" value="ECO:0007669"/>
    <property type="project" value="InterPro"/>
</dbReference>
<evidence type="ECO:0000256" key="3">
    <source>
        <dbReference type="ARBA" id="ARBA00005646"/>
    </source>
</evidence>
<feature type="compositionally biased region" description="Basic and acidic residues" evidence="10">
    <location>
        <begin position="224"/>
        <end position="235"/>
    </location>
</feature>
<feature type="region of interest" description="Disordered" evidence="10">
    <location>
        <begin position="394"/>
        <end position="413"/>
    </location>
</feature>
<evidence type="ECO:0000256" key="8">
    <source>
        <dbReference type="ARBA" id="ARBA00023125"/>
    </source>
</evidence>
<dbReference type="GO" id="GO:0005634">
    <property type="term" value="C:nucleus"/>
    <property type="evidence" value="ECO:0007669"/>
    <property type="project" value="UniProtKB-SubCell"/>
</dbReference>
<dbReference type="InterPro" id="IPR044811">
    <property type="entry name" value="DME/ROS1"/>
</dbReference>
<comment type="cofactor">
    <cofactor evidence="1">
        <name>[4Fe-4S] cluster</name>
        <dbReference type="ChEBI" id="CHEBI:49883"/>
    </cofactor>
</comment>
<protein>
    <recommendedName>
        <fullName evidence="11">HhH-GPD domain-containing protein</fullName>
    </recommendedName>
</protein>
<dbReference type="GO" id="GO:0046872">
    <property type="term" value="F:metal ion binding"/>
    <property type="evidence" value="ECO:0007669"/>
    <property type="project" value="UniProtKB-KW"/>
</dbReference>
<dbReference type="SMART" id="SM00525">
    <property type="entry name" value="FES"/>
    <property type="match status" value="1"/>
</dbReference>
<evidence type="ECO:0000256" key="4">
    <source>
        <dbReference type="ARBA" id="ARBA00022485"/>
    </source>
</evidence>
<dbReference type="SUPFAM" id="SSF48150">
    <property type="entry name" value="DNA-glycosylase"/>
    <property type="match status" value="1"/>
</dbReference>
<dbReference type="CDD" id="cd00056">
    <property type="entry name" value="ENDO3c"/>
    <property type="match status" value="1"/>
</dbReference>
<evidence type="ECO:0000313" key="12">
    <source>
        <dbReference type="EMBL" id="KAA8550227.1"/>
    </source>
</evidence>
<dbReference type="GO" id="GO:0019104">
    <property type="term" value="F:DNA N-glycosylase activity"/>
    <property type="evidence" value="ECO:0007669"/>
    <property type="project" value="InterPro"/>
</dbReference>
<sequence length="1542" mass="174834">MDSQEKAKMEFGESHKEGVCIPVTPEKSNPVRLGQVSSDKERKSHLGTRFSAENWRESVNFSTTISTNKEEVVFYSKQVGGNGFDSASMMDLNRKCYSADTGKQERLNEKEEHTCLGCPRSFEVMEGQNVGRKSFDLMASGRGVEDCGVTFDGLNNISFTELLRFPATPPSSEKTASRSARVSNFYSLISWGATEIMRSCFFHDDSPQEDTRNNASSPVTQVPRYDRLNQEKDQNEVLYSGNEGSKLPSTAVPTSPEKWNVNGRKRSNNGLDLKLRPKKFWPKIADEGRPIKIPIPKPSTPKPQTPKFRRSKYARKKSVKASDSEDEPNHSGLHPAKLWKQKDNTRDEITHPNQRKEVDKLLAKREGIAIDQKNPSDSSLGVYWRKENELKVQDLSAKREGTTADQKNPSDSSLRVYRRKEKELMVEDSLKKREGTTTDRNNPNDSCLRVYRRMLQANQCLKNSRKLGPNCPGIFKKGRMKRRKAAQAGQRWVKVKKVRSRRHGRNSHWTSTTIDRKLAPEFIPKNGVKNLVHIKNFLRMISPTEAQSIAAINDPESFKCMLSLSPIVKYRTNRSKNPIRRPASYGSQMPQMPPTPPDVSPPDISPPDVSQLLVQDLVPYKGNKHKSTYYWQQQIQNLYGTLVSYEANKHKSPPKVDYWKLLIENENGESEVPEQDDERWEEQRKVFHGRVNSFITRMFVIQGDRHFSPWKGSVLDSVVGVFLTQNVTDNSSSSAFMSLAARFPLQSTNKGCDEDGEMKYSQESVGSNVEAFGKQSRSNETEKTVGHAEINRASRDVISVQNLMDRATDGNSTSTIENSTCFPEFLQLKETDFVQEFYENEKLSWDESGIGRNTDMTEIETRKQGSSFNASVCSASSHNPCSNVSLAPSDQEDPCGSLGKCQVSHESSPQVEARTEKNINESKNRQKDKMILQSGILKSESTRKNKRKSNEKQEKNIDWDALRRTYSNGIARESTGDTMDSVNWEKVRRATVDEVANAIAIRGMNNRLAERIKDFLDRVVKDHGSLNLEWLRDVPPDKAKEYLLSIGGLGLKSVECLRLLTLHHVAFPVDTNVGRVAVRLGWVPLKPLPEEVQLHLLETYPMMNRIQQYLWPRLCTLDQRTLYELHYQMITFGKVFCRKKRPNCNACPMKGECKHYASAFASVRLALPGTQEKSMVSSKAPAAYVQDPVAYVTATPLSLPEANFLESRYQSKACEPIIEHPASPGPEYSFFDNWVSETIVPPGPEYSKTMERDIEDFFCESEDEDEDEILHIRLYAKVFKESLRDYWNQNNVLCAEDMSKALAVLPPAAASRPVPKLKHAKQSRTEHQVYELPDSHPLLLGLDRREPDDPCPYLLAIHTTDGFANSCETPKKQCNSQESEICNENSCSSCNNTQEQNFLTVYGTILIPCRTAQRGSFPLNGTYFQVNEVFADDESSQNPISVPTAWIWNLPRRTLYCATSTSAIFRGSSTEEIQACFWRGFVCVRAFNRKTREPKPLGMRFHLKGKTGKTKITDDEKGNAKMATDNDSNCYSHESLTVKFCR</sequence>
<organism evidence="12 13">
    <name type="scientific">Nyssa sinensis</name>
    <dbReference type="NCBI Taxonomy" id="561372"/>
    <lineage>
        <taxon>Eukaryota</taxon>
        <taxon>Viridiplantae</taxon>
        <taxon>Streptophyta</taxon>
        <taxon>Embryophyta</taxon>
        <taxon>Tracheophyta</taxon>
        <taxon>Spermatophyta</taxon>
        <taxon>Magnoliopsida</taxon>
        <taxon>eudicotyledons</taxon>
        <taxon>Gunneridae</taxon>
        <taxon>Pentapetalae</taxon>
        <taxon>asterids</taxon>
        <taxon>Cornales</taxon>
        <taxon>Nyssaceae</taxon>
        <taxon>Nyssa</taxon>
    </lineage>
</organism>
<feature type="domain" description="HhH-GPD" evidence="11">
    <location>
        <begin position="961"/>
        <end position="1115"/>
    </location>
</feature>
<dbReference type="SMART" id="SM00478">
    <property type="entry name" value="ENDO3c"/>
    <property type="match status" value="1"/>
</dbReference>
<feature type="compositionally biased region" description="Pro residues" evidence="10">
    <location>
        <begin position="591"/>
        <end position="602"/>
    </location>
</feature>
<dbReference type="InterPro" id="IPR023170">
    <property type="entry name" value="HhH_base_excis_C"/>
</dbReference>
<dbReference type="InterPro" id="IPR011257">
    <property type="entry name" value="DNA_glycosylase"/>
</dbReference>
<reference evidence="12 13" key="1">
    <citation type="submission" date="2019-09" db="EMBL/GenBank/DDBJ databases">
        <title>A chromosome-level genome assembly of the Chinese tupelo Nyssa sinensis.</title>
        <authorList>
            <person name="Yang X."/>
            <person name="Kang M."/>
            <person name="Yang Y."/>
            <person name="Xiong H."/>
            <person name="Wang M."/>
            <person name="Zhang Z."/>
            <person name="Wang Z."/>
            <person name="Wu H."/>
            <person name="Ma T."/>
            <person name="Liu J."/>
            <person name="Xi Z."/>
        </authorList>
    </citation>
    <scope>NUCLEOTIDE SEQUENCE [LARGE SCALE GENOMIC DNA]</scope>
    <source>
        <strain evidence="12">J267</strain>
        <tissue evidence="12">Leaf</tissue>
    </source>
</reference>
<evidence type="ECO:0000256" key="1">
    <source>
        <dbReference type="ARBA" id="ARBA00001966"/>
    </source>
</evidence>
<dbReference type="PANTHER" id="PTHR46213">
    <property type="entry name" value="TRANSCRIPTIONAL ACTIVATOR DEMETER"/>
    <property type="match status" value="1"/>
</dbReference>
<dbReference type="GO" id="GO:0003677">
    <property type="term" value="F:DNA binding"/>
    <property type="evidence" value="ECO:0007669"/>
    <property type="project" value="UniProtKB-KW"/>
</dbReference>
<feature type="region of interest" description="Disordered" evidence="10">
    <location>
        <begin position="1"/>
        <end position="45"/>
    </location>
</feature>
<dbReference type="Proteomes" id="UP000325577">
    <property type="component" value="Linkage Group LG0"/>
</dbReference>
<feature type="compositionally biased region" description="Basic residues" evidence="10">
    <location>
        <begin position="307"/>
        <end position="319"/>
    </location>
</feature>
<keyword evidence="8" id="KW-0238">DNA-binding</keyword>
<feature type="compositionally biased region" description="Polar residues" evidence="10">
    <location>
        <begin position="879"/>
        <end position="888"/>
    </location>
</feature>
<feature type="region of interest" description="Disordered" evidence="10">
    <location>
        <begin position="577"/>
        <end position="602"/>
    </location>
</feature>
<comment type="subcellular location">
    <subcellularLocation>
        <location evidence="2">Nucleus</location>
    </subcellularLocation>
</comment>
<keyword evidence="9" id="KW-0539">Nucleus</keyword>
<feature type="compositionally biased region" description="Basic and acidic residues" evidence="10">
    <location>
        <begin position="320"/>
        <end position="329"/>
    </location>
</feature>
<evidence type="ECO:0000256" key="9">
    <source>
        <dbReference type="ARBA" id="ARBA00023242"/>
    </source>
</evidence>
<dbReference type="PANTHER" id="PTHR46213:SF13">
    <property type="entry name" value="DEMETER-LIKE PROTEIN 2-RELATED"/>
    <property type="match status" value="1"/>
</dbReference>
<evidence type="ECO:0000256" key="6">
    <source>
        <dbReference type="ARBA" id="ARBA00023004"/>
    </source>
</evidence>
<dbReference type="GO" id="GO:0051539">
    <property type="term" value="F:4 iron, 4 sulfur cluster binding"/>
    <property type="evidence" value="ECO:0007669"/>
    <property type="project" value="UniProtKB-KW"/>
</dbReference>
<evidence type="ECO:0000256" key="10">
    <source>
        <dbReference type="SAM" id="MobiDB-lite"/>
    </source>
</evidence>
<comment type="similarity">
    <text evidence="3">Belongs to the DNA glycosylase family. DEMETER subfamily.</text>
</comment>
<proteinExistence type="inferred from homology"/>
<dbReference type="EMBL" id="CM018031">
    <property type="protein sequence ID" value="KAA8550227.1"/>
    <property type="molecule type" value="Genomic_DNA"/>
</dbReference>
<feature type="compositionally biased region" description="Basic and acidic residues" evidence="10">
    <location>
        <begin position="913"/>
        <end position="930"/>
    </location>
</feature>
<feature type="compositionally biased region" description="Basic and acidic residues" evidence="10">
    <location>
        <begin position="340"/>
        <end position="358"/>
    </location>
</feature>
<feature type="compositionally biased region" description="Basic and acidic residues" evidence="10">
    <location>
        <begin position="1"/>
        <end position="18"/>
    </location>
</feature>
<keyword evidence="5" id="KW-0479">Metal-binding</keyword>
<dbReference type="InterPro" id="IPR003265">
    <property type="entry name" value="HhH-GPD_domain"/>
</dbReference>
<evidence type="ECO:0000256" key="7">
    <source>
        <dbReference type="ARBA" id="ARBA00023014"/>
    </source>
</evidence>
<feature type="region of interest" description="Disordered" evidence="10">
    <location>
        <begin position="879"/>
        <end position="956"/>
    </location>
</feature>
<keyword evidence="13" id="KW-1185">Reference proteome</keyword>
<dbReference type="OrthoDB" id="5607at2759"/>
<gene>
    <name evidence="12" type="ORF">F0562_001911</name>
</gene>
<feature type="compositionally biased region" description="Polar residues" evidence="10">
    <location>
        <begin position="403"/>
        <end position="413"/>
    </location>
</feature>
<dbReference type="GO" id="GO:0035514">
    <property type="term" value="F:DNA demethylase activity"/>
    <property type="evidence" value="ECO:0007669"/>
    <property type="project" value="InterPro"/>
</dbReference>
<dbReference type="GO" id="GO:0003906">
    <property type="term" value="F:DNA-(apurinic or apyrimidinic site) endonuclease activity"/>
    <property type="evidence" value="ECO:0007669"/>
    <property type="project" value="UniProtKB-ARBA"/>
</dbReference>
<keyword evidence="6" id="KW-0408">Iron</keyword>
<dbReference type="GO" id="GO:0141166">
    <property type="term" value="P:chromosomal 5-methylcytosine DNA demethylation pathway"/>
    <property type="evidence" value="ECO:0007669"/>
    <property type="project" value="InterPro"/>
</dbReference>
<evidence type="ECO:0000256" key="2">
    <source>
        <dbReference type="ARBA" id="ARBA00004123"/>
    </source>
</evidence>
<dbReference type="InterPro" id="IPR003651">
    <property type="entry name" value="Endonuclease3_FeS-loop_motif"/>
</dbReference>
<evidence type="ECO:0000256" key="5">
    <source>
        <dbReference type="ARBA" id="ARBA00022723"/>
    </source>
</evidence>
<name>A0A5J5C8E8_9ASTE</name>
<accession>A0A5J5C8E8</accession>
<feature type="compositionally biased region" description="Basic and acidic residues" evidence="10">
    <location>
        <begin position="940"/>
        <end position="956"/>
    </location>
</feature>